<evidence type="ECO:0000313" key="2">
    <source>
        <dbReference type="EMBL" id="GAN43831.1"/>
    </source>
</evidence>
<dbReference type="PROSITE" id="PS50943">
    <property type="entry name" value="HTH_CROC1"/>
    <property type="match status" value="1"/>
</dbReference>
<dbReference type="STRING" id="1475481.GCA_000953855_02186"/>
<proteinExistence type="predicted"/>
<dbReference type="GO" id="GO:0003677">
    <property type="term" value="F:DNA binding"/>
    <property type="evidence" value="ECO:0007669"/>
    <property type="project" value="InterPro"/>
</dbReference>
<dbReference type="Gene3D" id="1.10.260.40">
    <property type="entry name" value="lambda repressor-like DNA-binding domains"/>
    <property type="match status" value="1"/>
</dbReference>
<evidence type="ECO:0000313" key="3">
    <source>
        <dbReference type="EMBL" id="GAP66823.1"/>
    </source>
</evidence>
<organism evidence="3">
    <name type="scientific">Mizugakiibacter sediminis</name>
    <dbReference type="NCBI Taxonomy" id="1475481"/>
    <lineage>
        <taxon>Bacteria</taxon>
        <taxon>Pseudomonadati</taxon>
        <taxon>Pseudomonadota</taxon>
        <taxon>Gammaproteobacteria</taxon>
        <taxon>Lysobacterales</taxon>
        <taxon>Rhodanobacteraceae</taxon>
        <taxon>Mizugakiibacter</taxon>
    </lineage>
</organism>
<dbReference type="EMBL" id="DF970235">
    <property type="protein sequence ID" value="GAP66823.1"/>
    <property type="molecule type" value="Genomic_DNA"/>
</dbReference>
<gene>
    <name evidence="2" type="ORF">MBSD_0344</name>
    <name evidence="3" type="ORF">MBSD_n2138</name>
</gene>
<dbReference type="SUPFAM" id="SSF47413">
    <property type="entry name" value="lambda repressor-like DNA-binding domains"/>
    <property type="match status" value="1"/>
</dbReference>
<protein>
    <submittedName>
        <fullName evidence="3">Putative phage repressor</fullName>
    </submittedName>
</protein>
<dbReference type="Pfam" id="PF01381">
    <property type="entry name" value="HTH_3"/>
    <property type="match status" value="1"/>
</dbReference>
<dbReference type="InterPro" id="IPR001387">
    <property type="entry name" value="Cro/C1-type_HTH"/>
</dbReference>
<feature type="domain" description="HTH cro/C1-type" evidence="1">
    <location>
        <begin position="26"/>
        <end position="73"/>
    </location>
</feature>
<dbReference type="SMART" id="SM00530">
    <property type="entry name" value="HTH_XRE"/>
    <property type="match status" value="1"/>
</dbReference>
<keyword evidence="4" id="KW-1185">Reference proteome</keyword>
<dbReference type="CDD" id="cd00093">
    <property type="entry name" value="HTH_XRE"/>
    <property type="match status" value="1"/>
</dbReference>
<reference evidence="3" key="2">
    <citation type="submission" date="2015-08" db="EMBL/GenBank/DDBJ databases">
        <title>Complete DNA Sequence of Pseudomonas syringae pv. actinidiae, the Causal Agent of Kiwifruit Canker Disease.</title>
        <authorList>
            <person name="Rikkerink E.H.A."/>
            <person name="Fineran P.C."/>
        </authorList>
    </citation>
    <scope>NUCLEOTIDE SEQUENCE</scope>
    <source>
        <strain evidence="3">SkMP5</strain>
    </source>
</reference>
<dbReference type="RefSeq" id="WP_062537408.1">
    <property type="nucleotide sequence ID" value="NZ_DF970235.1"/>
</dbReference>
<accession>A0A0K8QPK1</accession>
<evidence type="ECO:0000259" key="1">
    <source>
        <dbReference type="PROSITE" id="PS50943"/>
    </source>
</evidence>
<sequence length="175" mass="18216">MSKRPLTPEEKAIARRIKAAIASDPNLTEESVGAQVGVTQGQVSHWTNGRLPVPAARAIKLASVLGIDDPAEISLAYREIAAKAAAGSAVAEGPAPGLASARVENDIDALRYALAAMVTVMVVHRPAEAADVARALRKHVPAKFVRQGYIHELLKVLDSAASAKPKVAAPPPLAS</sequence>
<evidence type="ECO:0000313" key="4">
    <source>
        <dbReference type="Proteomes" id="UP000253740"/>
    </source>
</evidence>
<dbReference type="AlphaFoldDB" id="A0A0K8QPK1"/>
<dbReference type="InterPro" id="IPR010982">
    <property type="entry name" value="Lambda_DNA-bd_dom_sf"/>
</dbReference>
<dbReference type="Proteomes" id="UP000253740">
    <property type="component" value="Unassembled WGS sequence"/>
</dbReference>
<dbReference type="HOGENOM" id="CLU_1530839_0_0_6"/>
<dbReference type="EMBL" id="DF952378">
    <property type="protein sequence ID" value="GAN43831.1"/>
    <property type="molecule type" value="Genomic_DNA"/>
</dbReference>
<reference evidence="2" key="1">
    <citation type="submission" date="2015-03" db="EMBL/GenBank/DDBJ databases">
        <title>Draft genome sequence of Mizugakiibacter sediminis skMP5.</title>
        <authorList>
            <person name="Watanabe T."/>
            <person name="Kojima H."/>
            <person name="Fukui M."/>
        </authorList>
    </citation>
    <scope>NUCLEOTIDE SEQUENCE</scope>
    <source>
        <strain evidence="2">SkMP5</strain>
    </source>
</reference>
<name>A0A0K8QPK1_9GAMM</name>